<dbReference type="GO" id="GO:0050231">
    <property type="term" value="F:putrescine carbamoyltransferase activity"/>
    <property type="evidence" value="ECO:0007669"/>
    <property type="project" value="InterPro"/>
</dbReference>
<dbReference type="PRINTS" id="PR00100">
    <property type="entry name" value="AOTCASE"/>
</dbReference>
<dbReference type="PANTHER" id="PTHR45753:SF3">
    <property type="entry name" value="ORNITHINE TRANSCARBAMYLASE, MITOCHONDRIAL"/>
    <property type="match status" value="1"/>
</dbReference>
<dbReference type="Pfam" id="PF02729">
    <property type="entry name" value="OTCace_N"/>
    <property type="match status" value="1"/>
</dbReference>
<comment type="catalytic activity">
    <reaction evidence="6">
        <text>carbamoyl phosphate + L-ornithine = L-citrulline + phosphate + H(+)</text>
        <dbReference type="Rhea" id="RHEA:19513"/>
        <dbReference type="ChEBI" id="CHEBI:15378"/>
        <dbReference type="ChEBI" id="CHEBI:43474"/>
        <dbReference type="ChEBI" id="CHEBI:46911"/>
        <dbReference type="ChEBI" id="CHEBI:57743"/>
        <dbReference type="ChEBI" id="CHEBI:58228"/>
        <dbReference type="EC" id="2.1.3.3"/>
    </reaction>
</comment>
<dbReference type="InterPro" id="IPR036901">
    <property type="entry name" value="Asp/Orn_carbamoylTrfase_sf"/>
</dbReference>
<dbReference type="FunFam" id="3.40.50.1370:FF:000008">
    <property type="entry name" value="Ornithine carbamoyltransferase"/>
    <property type="match status" value="1"/>
</dbReference>
<dbReference type="PRINTS" id="PR00102">
    <property type="entry name" value="OTCASE"/>
</dbReference>
<dbReference type="RefSeq" id="WP_068334676.1">
    <property type="nucleotide sequence ID" value="NZ_LVHF01000033.1"/>
</dbReference>
<proteinExistence type="inferred from homology"/>
<dbReference type="Gene3D" id="3.40.50.1370">
    <property type="entry name" value="Aspartate/ornithine carbamoyltransferase"/>
    <property type="match status" value="2"/>
</dbReference>
<feature type="domain" description="Aspartate/ornithine carbamoyltransferase Asp/Orn-binding" evidence="9">
    <location>
        <begin position="167"/>
        <end position="320"/>
    </location>
</feature>
<keyword evidence="12" id="KW-1185">Reference proteome</keyword>
<dbReference type="GO" id="GO:0033390">
    <property type="term" value="P:putrescine biosynthetic process from arginine via N-carbamoylputrescine"/>
    <property type="evidence" value="ECO:0007669"/>
    <property type="project" value="InterPro"/>
</dbReference>
<evidence type="ECO:0000259" key="9">
    <source>
        <dbReference type="Pfam" id="PF00185"/>
    </source>
</evidence>
<evidence type="ECO:0000256" key="7">
    <source>
        <dbReference type="NCBIfam" id="TIGR00658"/>
    </source>
</evidence>
<evidence type="ECO:0000256" key="8">
    <source>
        <dbReference type="RuleBase" id="RU003634"/>
    </source>
</evidence>
<dbReference type="SUPFAM" id="SSF53671">
    <property type="entry name" value="Aspartate/ornithine carbamoyltransferase"/>
    <property type="match status" value="1"/>
</dbReference>
<evidence type="ECO:0000313" key="11">
    <source>
        <dbReference type="EMBL" id="OAN10919.1"/>
    </source>
</evidence>
<dbReference type="GO" id="GO:0042450">
    <property type="term" value="P:L-arginine biosynthetic process via ornithine"/>
    <property type="evidence" value="ECO:0007669"/>
    <property type="project" value="UniProtKB-UniRule"/>
</dbReference>
<name>A0A178K0R9_9GAMM</name>
<keyword evidence="4 8" id="KW-0808">Transferase</keyword>
<accession>A0A178K0R9</accession>
<evidence type="ECO:0000256" key="6">
    <source>
        <dbReference type="ARBA" id="ARBA00048772"/>
    </source>
</evidence>
<dbReference type="InterPro" id="IPR002292">
    <property type="entry name" value="Orn/put_carbamltrans"/>
</dbReference>
<dbReference type="AlphaFoldDB" id="A0A178K0R9"/>
<dbReference type="Pfam" id="PF00185">
    <property type="entry name" value="OTCace"/>
    <property type="match status" value="1"/>
</dbReference>
<dbReference type="NCBIfam" id="TIGR04384">
    <property type="entry name" value="putr_carbamoyl"/>
    <property type="match status" value="1"/>
</dbReference>
<dbReference type="InterPro" id="IPR006130">
    <property type="entry name" value="Asp/Orn_carbamoylTrfase"/>
</dbReference>
<dbReference type="InterPro" id="IPR024903">
    <property type="entry name" value="PtcA"/>
</dbReference>
<protein>
    <recommendedName>
        <fullName evidence="2 7">Ornithine carbamoyltransferase</fullName>
        <ecNumber evidence="2 7">2.1.3.3</ecNumber>
    </recommendedName>
</protein>
<gene>
    <name evidence="11" type="ORF">A3K86_18210</name>
</gene>
<evidence type="ECO:0000256" key="3">
    <source>
        <dbReference type="ARBA" id="ARBA00022490"/>
    </source>
</evidence>
<dbReference type="GO" id="GO:0019240">
    <property type="term" value="P:citrulline biosynthetic process"/>
    <property type="evidence" value="ECO:0007669"/>
    <property type="project" value="TreeGrafter"/>
</dbReference>
<evidence type="ECO:0000256" key="4">
    <source>
        <dbReference type="ARBA" id="ARBA00022679"/>
    </source>
</evidence>
<evidence type="ECO:0000256" key="5">
    <source>
        <dbReference type="ARBA" id="ARBA00023115"/>
    </source>
</evidence>
<dbReference type="EMBL" id="LVHF01000033">
    <property type="protein sequence ID" value="OAN10919.1"/>
    <property type="molecule type" value="Genomic_DNA"/>
</dbReference>
<evidence type="ECO:0000256" key="2">
    <source>
        <dbReference type="ARBA" id="ARBA00013007"/>
    </source>
</evidence>
<evidence type="ECO:0000259" key="10">
    <source>
        <dbReference type="Pfam" id="PF02729"/>
    </source>
</evidence>
<dbReference type="PANTHER" id="PTHR45753">
    <property type="entry name" value="ORNITHINE CARBAMOYLTRANSFERASE, MITOCHONDRIAL"/>
    <property type="match status" value="1"/>
</dbReference>
<evidence type="ECO:0000313" key="12">
    <source>
        <dbReference type="Proteomes" id="UP000078503"/>
    </source>
</evidence>
<dbReference type="EC" id="2.1.3.3" evidence="2 7"/>
<dbReference type="STRING" id="858640.A3K86_18210"/>
<dbReference type="GO" id="GO:0004585">
    <property type="term" value="F:ornithine carbamoyltransferase activity"/>
    <property type="evidence" value="ECO:0007669"/>
    <property type="project" value="UniProtKB-UniRule"/>
</dbReference>
<dbReference type="NCBIfam" id="TIGR00658">
    <property type="entry name" value="orni_carb_tr"/>
    <property type="match status" value="1"/>
</dbReference>
<dbReference type="NCBIfam" id="NF001986">
    <property type="entry name" value="PRK00779.1"/>
    <property type="match status" value="1"/>
</dbReference>
<dbReference type="InterPro" id="IPR006131">
    <property type="entry name" value="Asp_carbamoyltransf_Asp/Orn-bd"/>
</dbReference>
<organism evidence="11 12">
    <name type="scientific">Photobacterium jeanii</name>
    <dbReference type="NCBI Taxonomy" id="858640"/>
    <lineage>
        <taxon>Bacteria</taxon>
        <taxon>Pseudomonadati</taxon>
        <taxon>Pseudomonadota</taxon>
        <taxon>Gammaproteobacteria</taxon>
        <taxon>Vibrionales</taxon>
        <taxon>Vibrionaceae</taxon>
        <taxon>Photobacterium</taxon>
    </lineage>
</organism>
<feature type="domain" description="Aspartate/ornithine carbamoyltransferase carbamoyl-P binding" evidence="10">
    <location>
        <begin position="17"/>
        <end position="157"/>
    </location>
</feature>
<reference evidence="11 12" key="1">
    <citation type="submission" date="2016-03" db="EMBL/GenBank/DDBJ databases">
        <title>Photobacterium proteolyticum sp. nov. a protease producing bacterium isolated from ocean sediments of Laizhou Bay.</title>
        <authorList>
            <person name="Li Y."/>
        </authorList>
    </citation>
    <scope>NUCLEOTIDE SEQUENCE [LARGE SCALE GENOMIC DNA]</scope>
    <source>
        <strain evidence="11 12">R-40508</strain>
    </source>
</reference>
<dbReference type="Proteomes" id="UP000078503">
    <property type="component" value="Unassembled WGS sequence"/>
</dbReference>
<keyword evidence="5" id="KW-0620">Polyamine biosynthesis</keyword>
<evidence type="ECO:0000256" key="1">
    <source>
        <dbReference type="ARBA" id="ARBA00007805"/>
    </source>
</evidence>
<dbReference type="OrthoDB" id="9802587at2"/>
<keyword evidence="3" id="KW-0963">Cytoplasm</keyword>
<comment type="similarity">
    <text evidence="1">Belongs to the aspartate/ornithine carbamoyltransferase superfamily. OTCase family.</text>
</comment>
<comment type="caution">
    <text evidence="11">The sequence shown here is derived from an EMBL/GenBank/DDBJ whole genome shotgun (WGS) entry which is preliminary data.</text>
</comment>
<dbReference type="InterPro" id="IPR006132">
    <property type="entry name" value="Asp/Orn_carbamoyltranf_P-bd"/>
</dbReference>
<dbReference type="GO" id="GO:0016597">
    <property type="term" value="F:amino acid binding"/>
    <property type="evidence" value="ECO:0007669"/>
    <property type="project" value="InterPro"/>
</dbReference>
<sequence length="348" mass="39024">MKLPSSSATDLHKANLRHFLKTQDFTKQELTEILDLMAMLKQARRDNAVPQLFKGKSVAMIFEQPSTRTRVSFETAATILGGHALFLSPKDIHLGAKESLEDTGRVLSRMVDVIMARVDHHDTVAGLAEHASVPVINGLCDWLHPTQIMADLFTMQEHLPEGKSLSDLTVAFVGDATNVASSLMFACTKFGMTFKHICPERFKAPQKWVDIALDNCETSGGKLVITDNTDEVEGCDIIVADSFYWFGQEDEKEIRLSTFIPEYVVTQEMMDKAGPNAMFMHCLPANDQRECTREVMESDTSVIFDEAENRLTAQMALLVYFTHKDMKLPTEQTVQMHQDKIASFLNAL</sequence>